<comment type="caution">
    <text evidence="2">The sequence shown here is derived from an EMBL/GenBank/DDBJ whole genome shotgun (WGS) entry which is preliminary data.</text>
</comment>
<name>A0ABV8YNI4_9ACTN</name>
<accession>A0ABV8YNI4</accession>
<keyword evidence="3" id="KW-1185">Reference proteome</keyword>
<reference evidence="3" key="1">
    <citation type="journal article" date="2019" name="Int. J. Syst. Evol. Microbiol.">
        <title>The Global Catalogue of Microorganisms (GCM) 10K type strain sequencing project: providing services to taxonomists for standard genome sequencing and annotation.</title>
        <authorList>
            <consortium name="The Broad Institute Genomics Platform"/>
            <consortium name="The Broad Institute Genome Sequencing Center for Infectious Disease"/>
            <person name="Wu L."/>
            <person name="Ma J."/>
        </authorList>
    </citation>
    <scope>NUCLEOTIDE SEQUENCE [LARGE SCALE GENOMIC DNA]</scope>
    <source>
        <strain evidence="3">DT43</strain>
    </source>
</reference>
<feature type="transmembrane region" description="Helical" evidence="1">
    <location>
        <begin position="6"/>
        <end position="26"/>
    </location>
</feature>
<keyword evidence="1" id="KW-0812">Transmembrane</keyword>
<dbReference type="EMBL" id="JBHSFG010000031">
    <property type="protein sequence ID" value="MFC4466849.1"/>
    <property type="molecule type" value="Genomic_DNA"/>
</dbReference>
<gene>
    <name evidence="2" type="ORF">ACFPH6_20345</name>
</gene>
<evidence type="ECO:0000256" key="1">
    <source>
        <dbReference type="SAM" id="Phobius"/>
    </source>
</evidence>
<proteinExistence type="predicted"/>
<sequence>MTILANITVACGVFPLLGFVVLGGLAGRDLSLSDYLSHKITGMEQLGQLKVHLYVAAEGTVSPGLTYSPWGRSSG</sequence>
<evidence type="ECO:0000313" key="3">
    <source>
        <dbReference type="Proteomes" id="UP001596012"/>
    </source>
</evidence>
<dbReference type="RefSeq" id="WP_386343660.1">
    <property type="nucleotide sequence ID" value="NZ_JBHSFG010000031.1"/>
</dbReference>
<keyword evidence="1" id="KW-0472">Membrane</keyword>
<evidence type="ECO:0000313" key="2">
    <source>
        <dbReference type="EMBL" id="MFC4466849.1"/>
    </source>
</evidence>
<protein>
    <submittedName>
        <fullName evidence="2">Uncharacterized protein</fullName>
    </submittedName>
</protein>
<organism evidence="2 3">
    <name type="scientific">Streptomyces xiangluensis</name>
    <dbReference type="NCBI Taxonomy" id="2665720"/>
    <lineage>
        <taxon>Bacteria</taxon>
        <taxon>Bacillati</taxon>
        <taxon>Actinomycetota</taxon>
        <taxon>Actinomycetes</taxon>
        <taxon>Kitasatosporales</taxon>
        <taxon>Streptomycetaceae</taxon>
        <taxon>Streptomyces</taxon>
    </lineage>
</organism>
<dbReference type="Proteomes" id="UP001596012">
    <property type="component" value="Unassembled WGS sequence"/>
</dbReference>
<keyword evidence="1" id="KW-1133">Transmembrane helix</keyword>